<feature type="coiled-coil region" evidence="1">
    <location>
        <begin position="256"/>
        <end position="287"/>
    </location>
</feature>
<dbReference type="Proteomes" id="UP000095228">
    <property type="component" value="Chromosome"/>
</dbReference>
<dbReference type="GO" id="GO:0016853">
    <property type="term" value="F:isomerase activity"/>
    <property type="evidence" value="ECO:0007669"/>
    <property type="project" value="UniProtKB-KW"/>
</dbReference>
<organism evidence="2 3">
    <name type="scientific">Lacunisphaera limnophila</name>
    <dbReference type="NCBI Taxonomy" id="1838286"/>
    <lineage>
        <taxon>Bacteria</taxon>
        <taxon>Pseudomonadati</taxon>
        <taxon>Verrucomicrobiota</taxon>
        <taxon>Opitutia</taxon>
        <taxon>Opitutales</taxon>
        <taxon>Opitutaceae</taxon>
        <taxon>Lacunisphaera</taxon>
    </lineage>
</organism>
<dbReference type="RefSeq" id="WP_157772308.1">
    <property type="nucleotide sequence ID" value="NZ_CP016094.1"/>
</dbReference>
<keyword evidence="1" id="KW-0175">Coiled coil</keyword>
<dbReference type="EC" id="5.99.1.2" evidence="2"/>
<reference evidence="2 3" key="1">
    <citation type="submission" date="2016-06" db="EMBL/GenBank/DDBJ databases">
        <title>Three novel species with peptidoglycan cell walls form the new genus Lacunisphaera gen. nov. in the family Opitutaceae of the verrucomicrobial subdivision 4.</title>
        <authorList>
            <person name="Rast P."/>
            <person name="Gloeckner I."/>
            <person name="Jogler M."/>
            <person name="Boedeker C."/>
            <person name="Jeske O."/>
            <person name="Wiegand S."/>
            <person name="Reinhardt R."/>
            <person name="Schumann P."/>
            <person name="Rohde M."/>
            <person name="Spring S."/>
            <person name="Gloeckner F.O."/>
            <person name="Jogler C."/>
        </authorList>
    </citation>
    <scope>NUCLEOTIDE SEQUENCE [LARGE SCALE GENOMIC DNA]</scope>
    <source>
        <strain evidence="2 3">IG16b</strain>
    </source>
</reference>
<evidence type="ECO:0000256" key="1">
    <source>
        <dbReference type="SAM" id="Coils"/>
    </source>
</evidence>
<name>A0A1D8ATY9_9BACT</name>
<gene>
    <name evidence="2" type="primary">mbeA</name>
    <name evidence="2" type="ORF">Verru16b_01408</name>
</gene>
<dbReference type="EMBL" id="CP016094">
    <property type="protein sequence ID" value="AOS44347.1"/>
    <property type="molecule type" value="Genomic_DNA"/>
</dbReference>
<protein>
    <submittedName>
        <fullName evidence="2">DNA relaxase MbeA</fullName>
        <ecNumber evidence="2">5.99.1.2</ecNumber>
    </submittedName>
</protein>
<accession>A0A1D8ATY9</accession>
<dbReference type="KEGG" id="obg:Verru16b_01408"/>
<sequence>MHPVFYKIWARSGPTSIKEAQNYVYGNKASTGELRLADPEHLAGVDRRTMNLLGHDCAIKGRYLTTVGSLNFEENPSRQVLVEVFNHFVDFSYAGIDRQKRCVVGVKHLKLLKYTGLESADVHFINLPVLLGCGRVFRPYYWRGSRFGYDLWAEKMNYTYGFSSPFDPVRRRVTAPRAYASDTPEMVEFKRGIGELVNAAWGRGALDCGRDVIDLLLAQPGVRQASHSKYGLTVVVADIKRPVSLTAMLFAESFNADSVREKVARLKRRTKEEVEKEFKRIVQLRADEHFRRFGQPTVRWTRNEIDNLLIKKDSNHVIPLYTNEGRAWATAVAVDRFAATEFHRLGATCDGLERRVGQINTELGESFEVAEPIVTGGGGGEGPIERLRRAIGGLGQSLRRAVEAVRGGERPATISRNPNETPGIIASIHQAAQHIARRRAMNPRSAAEVENALLSFHRGEPISERECWWLTFEPLGVKASVLKGLDVIDPMGCYDLRKTCHVMTLLTPGQGPREPGFDVQRHPSH</sequence>
<evidence type="ECO:0000313" key="3">
    <source>
        <dbReference type="Proteomes" id="UP000095228"/>
    </source>
</evidence>
<proteinExistence type="predicted"/>
<dbReference type="OrthoDB" id="5351104at2"/>
<keyword evidence="3" id="KW-1185">Reference proteome</keyword>
<keyword evidence="2" id="KW-0413">Isomerase</keyword>
<dbReference type="AlphaFoldDB" id="A0A1D8ATY9"/>
<evidence type="ECO:0000313" key="2">
    <source>
        <dbReference type="EMBL" id="AOS44347.1"/>
    </source>
</evidence>